<reference evidence="2" key="1">
    <citation type="submission" date="2020-10" db="EMBL/GenBank/DDBJ databases">
        <title>Sequencing the genomes of 1000 actinobacteria strains.</title>
        <authorList>
            <person name="Klenk H.-P."/>
        </authorList>
    </citation>
    <scope>NUCLEOTIDE SEQUENCE</scope>
    <source>
        <strain evidence="2">DSM 45354</strain>
    </source>
</reference>
<proteinExistence type="predicted"/>
<dbReference type="GO" id="GO:0016020">
    <property type="term" value="C:membrane"/>
    <property type="evidence" value="ECO:0007669"/>
    <property type="project" value="TreeGrafter"/>
</dbReference>
<dbReference type="SUPFAM" id="SSF53474">
    <property type="entry name" value="alpha/beta-Hydrolases"/>
    <property type="match status" value="1"/>
</dbReference>
<dbReference type="PRINTS" id="PR00111">
    <property type="entry name" value="ABHYDROLASE"/>
</dbReference>
<dbReference type="GO" id="GO:0003824">
    <property type="term" value="F:catalytic activity"/>
    <property type="evidence" value="ECO:0007669"/>
    <property type="project" value="UniProtKB-ARBA"/>
</dbReference>
<feature type="domain" description="AB hydrolase-1" evidence="1">
    <location>
        <begin position="25"/>
        <end position="252"/>
    </location>
</feature>
<keyword evidence="3" id="KW-1185">Reference proteome</keyword>
<dbReference type="EMBL" id="JADBEM010000001">
    <property type="protein sequence ID" value="MBE1606124.1"/>
    <property type="molecule type" value="Genomic_DNA"/>
</dbReference>
<comment type="caution">
    <text evidence="2">The sequence shown here is derived from an EMBL/GenBank/DDBJ whole genome shotgun (WGS) entry which is preliminary data.</text>
</comment>
<dbReference type="RefSeq" id="WP_192750305.1">
    <property type="nucleotide sequence ID" value="NZ_BAABJL010000025.1"/>
</dbReference>
<evidence type="ECO:0000313" key="2">
    <source>
        <dbReference type="EMBL" id="MBE1606124.1"/>
    </source>
</evidence>
<dbReference type="InterPro" id="IPR029058">
    <property type="entry name" value="AB_hydrolase_fold"/>
</dbReference>
<dbReference type="Proteomes" id="UP000638648">
    <property type="component" value="Unassembled WGS sequence"/>
</dbReference>
<organism evidence="2 3">
    <name type="scientific">Actinopolymorpha pittospori</name>
    <dbReference type="NCBI Taxonomy" id="648752"/>
    <lineage>
        <taxon>Bacteria</taxon>
        <taxon>Bacillati</taxon>
        <taxon>Actinomycetota</taxon>
        <taxon>Actinomycetes</taxon>
        <taxon>Propionibacteriales</taxon>
        <taxon>Actinopolymorphaceae</taxon>
        <taxon>Actinopolymorpha</taxon>
    </lineage>
</organism>
<evidence type="ECO:0000259" key="1">
    <source>
        <dbReference type="Pfam" id="PF12697"/>
    </source>
</evidence>
<gene>
    <name evidence="2" type="ORF">HEB94_002972</name>
</gene>
<dbReference type="PANTHER" id="PTHR43798:SF33">
    <property type="entry name" value="HYDROLASE, PUTATIVE (AFU_ORTHOLOGUE AFUA_2G14860)-RELATED"/>
    <property type="match status" value="1"/>
</dbReference>
<evidence type="ECO:0000313" key="3">
    <source>
        <dbReference type="Proteomes" id="UP000638648"/>
    </source>
</evidence>
<dbReference type="PANTHER" id="PTHR43798">
    <property type="entry name" value="MONOACYLGLYCEROL LIPASE"/>
    <property type="match status" value="1"/>
</dbReference>
<dbReference type="InterPro" id="IPR000073">
    <property type="entry name" value="AB_hydrolase_1"/>
</dbReference>
<dbReference type="InterPro" id="IPR050266">
    <property type="entry name" value="AB_hydrolase_sf"/>
</dbReference>
<name>A0A927R951_9ACTN</name>
<dbReference type="Gene3D" id="3.40.50.1820">
    <property type="entry name" value="alpha/beta hydrolase"/>
    <property type="match status" value="1"/>
</dbReference>
<dbReference type="Pfam" id="PF12697">
    <property type="entry name" value="Abhydrolase_6"/>
    <property type="match status" value="1"/>
</dbReference>
<dbReference type="AlphaFoldDB" id="A0A927R951"/>
<sequence length="271" mass="29173">MSTALSERGRTGHVAWARTSERPDVLLLHGFTDAADCWEAVASALADRWGVLATDARGHGESGLPEEPFGRMAHARDAALVLDAEPGVGPDGVIVVGHSMGAGAAAALAQSRPDLVRALVLEDPPPGQPRQPSGEARSRTMPEWLRAARDRDLAERIARCRTDNPDWSEDEFEPWARSKEQFDTHVFDLPSEYPAYLPEVLAKVACPVLLIHGDTDRGSLIPPQTAAACAMAAAGDFEVARIDGAGHSVRRDRRGPYLAALTGFLERHSHA</sequence>
<accession>A0A927R951</accession>
<protein>
    <submittedName>
        <fullName evidence="2">Pimeloyl-ACP methyl ester carboxylesterase</fullName>
    </submittedName>
</protein>